<dbReference type="AlphaFoldDB" id="A0A9E6XW12"/>
<dbReference type="Proteomes" id="UP001162834">
    <property type="component" value="Chromosome"/>
</dbReference>
<name>A0A9E6XW12_9ACTN</name>
<dbReference type="InterPro" id="IPR023393">
    <property type="entry name" value="START-like_dom_sf"/>
</dbReference>
<dbReference type="RefSeq" id="WP_259314795.1">
    <property type="nucleotide sequence ID" value="NZ_CP087164.1"/>
</dbReference>
<gene>
    <name evidence="1" type="ORF">DSM104329_01523</name>
</gene>
<dbReference type="KEGG" id="sbae:DSM104329_01523"/>
<keyword evidence="2" id="KW-1185">Reference proteome</keyword>
<organism evidence="1 2">
    <name type="scientific">Capillimicrobium parvum</name>
    <dbReference type="NCBI Taxonomy" id="2884022"/>
    <lineage>
        <taxon>Bacteria</taxon>
        <taxon>Bacillati</taxon>
        <taxon>Actinomycetota</taxon>
        <taxon>Thermoleophilia</taxon>
        <taxon>Solirubrobacterales</taxon>
        <taxon>Capillimicrobiaceae</taxon>
        <taxon>Capillimicrobium</taxon>
    </lineage>
</organism>
<evidence type="ECO:0000313" key="1">
    <source>
        <dbReference type="EMBL" id="UGS35138.1"/>
    </source>
</evidence>
<proteinExistence type="predicted"/>
<reference evidence="1" key="1">
    <citation type="journal article" date="2022" name="Int. J. Syst. Evol. Microbiol.">
        <title>Pseudomonas aegrilactucae sp. nov. and Pseudomonas morbosilactucae sp. nov., pathogens causing bacterial rot of lettuce in Japan.</title>
        <authorList>
            <person name="Sawada H."/>
            <person name="Fujikawa T."/>
            <person name="Satou M."/>
        </authorList>
    </citation>
    <scope>NUCLEOTIDE SEQUENCE</scope>
    <source>
        <strain evidence="1">0166_1</strain>
    </source>
</reference>
<dbReference type="EMBL" id="CP087164">
    <property type="protein sequence ID" value="UGS35138.1"/>
    <property type="molecule type" value="Genomic_DNA"/>
</dbReference>
<protein>
    <recommendedName>
        <fullName evidence="3">ATPase</fullName>
    </recommendedName>
</protein>
<dbReference type="SUPFAM" id="SSF55961">
    <property type="entry name" value="Bet v1-like"/>
    <property type="match status" value="1"/>
</dbReference>
<evidence type="ECO:0008006" key="3">
    <source>
        <dbReference type="Google" id="ProtNLM"/>
    </source>
</evidence>
<accession>A0A9E6XW12</accession>
<evidence type="ECO:0000313" key="2">
    <source>
        <dbReference type="Proteomes" id="UP001162834"/>
    </source>
</evidence>
<sequence length="248" mass="27428">MVKEFVVRWEGELPAGPEAVWDAITRHADGYMWRIDYEPRVGGSERGLTATGGTVTAWDPPRHFATRTRPETERDGVNELDYVLEPLGAITYLHYTHRCEVPADDFDRQLDACRRHTTFYQHSLGQYACHFAGRRATYVSVDAPESSVGGGFVALRRALGLADDVVAGDPVRLTPSGMESIDGVVDHAAGSFLGVRSADALYRIYGRDAWGWPAGIAHHLFADGVDQARSERAWGDWVAEVFAHEKVA</sequence>
<dbReference type="Gene3D" id="3.30.530.20">
    <property type="match status" value="1"/>
</dbReference>